<feature type="region of interest" description="Disordered" evidence="5">
    <location>
        <begin position="289"/>
        <end position="311"/>
    </location>
</feature>
<dbReference type="InterPro" id="IPR007221">
    <property type="entry name" value="MreC"/>
</dbReference>
<dbReference type="AlphaFoldDB" id="A0A7Y3W6D4"/>
<evidence type="ECO:0000313" key="8">
    <source>
        <dbReference type="EMBL" id="NNU17151.1"/>
    </source>
</evidence>
<keyword evidence="6" id="KW-0812">Transmembrane</keyword>
<evidence type="ECO:0000259" key="7">
    <source>
        <dbReference type="Pfam" id="PF04085"/>
    </source>
</evidence>
<name>A0A7Y3W6D4_9PROT</name>
<comment type="caution">
    <text evidence="8">The sequence shown here is derived from an EMBL/GenBank/DDBJ whole genome shotgun (WGS) entry which is preliminary data.</text>
</comment>
<evidence type="ECO:0000256" key="2">
    <source>
        <dbReference type="ARBA" id="ARBA00013855"/>
    </source>
</evidence>
<dbReference type="RefSeq" id="WP_173200295.1">
    <property type="nucleotide sequence ID" value="NZ_JABFCX010000003.1"/>
</dbReference>
<dbReference type="NCBIfam" id="TIGR00219">
    <property type="entry name" value="mreC"/>
    <property type="match status" value="1"/>
</dbReference>
<dbReference type="EMBL" id="JABFCX010000003">
    <property type="protein sequence ID" value="NNU17151.1"/>
    <property type="molecule type" value="Genomic_DNA"/>
</dbReference>
<organism evidence="8 9">
    <name type="scientific">Parvularcula mediterranea</name>
    <dbReference type="NCBI Taxonomy" id="2732508"/>
    <lineage>
        <taxon>Bacteria</taxon>
        <taxon>Pseudomonadati</taxon>
        <taxon>Pseudomonadota</taxon>
        <taxon>Alphaproteobacteria</taxon>
        <taxon>Parvularculales</taxon>
        <taxon>Parvularculaceae</taxon>
        <taxon>Parvularcula</taxon>
    </lineage>
</organism>
<dbReference type="Proteomes" id="UP000536835">
    <property type="component" value="Unassembled WGS sequence"/>
</dbReference>
<accession>A0A7Y3W6D4</accession>
<evidence type="ECO:0000256" key="6">
    <source>
        <dbReference type="SAM" id="Phobius"/>
    </source>
</evidence>
<dbReference type="PANTHER" id="PTHR34138:SF1">
    <property type="entry name" value="CELL SHAPE-DETERMINING PROTEIN MREC"/>
    <property type="match status" value="1"/>
</dbReference>
<evidence type="ECO:0000256" key="4">
    <source>
        <dbReference type="ARBA" id="ARBA00032089"/>
    </source>
</evidence>
<feature type="transmembrane region" description="Helical" evidence="6">
    <location>
        <begin position="21"/>
        <end position="41"/>
    </location>
</feature>
<feature type="compositionally biased region" description="Acidic residues" evidence="5">
    <location>
        <begin position="289"/>
        <end position="298"/>
    </location>
</feature>
<keyword evidence="6" id="KW-0472">Membrane</keyword>
<sequence>MSALFGKNGGNGLRETERPPANLLFMLAASFFLSIVSIYGAQASVFEKARESLLDRMSPMLGVFAAPVRMVSNAWGDLGDHFAVVEENRRLREENEQLRVWMHQSMALEQRLREFEALVDPKVIVPERYIPAQVIAENEGPFTRALILSAGREDGIRRGSAVVDGNGLIGHVVTAGRNASRVLLLTDANSHIPVYIEAVDTEGLLSGTSERRAEIKQFSGRPKGELTVGMRIVTSGTGGSLPRGLPVGEIVRLTEDGVEVGLYASDQGAHFVRVVDYDFPDPEIEIDAEEAGAAEGDESASLTGGEAAQNG</sequence>
<dbReference type="InterPro" id="IPR055342">
    <property type="entry name" value="MreC_beta-barrel_core"/>
</dbReference>
<keyword evidence="9" id="KW-1185">Reference proteome</keyword>
<reference evidence="8 9" key="1">
    <citation type="submission" date="2020-05" db="EMBL/GenBank/DDBJ databases">
        <title>Parvularcula mediterraneae sp. nov., isolated from polypropylene straw from shallow seawater of the seashore of Laganas in Zakynthos island, Greece.</title>
        <authorList>
            <person name="Szabo I."/>
            <person name="Al-Omari J."/>
            <person name="Rado J."/>
            <person name="Szerdahelyi G.S."/>
        </authorList>
    </citation>
    <scope>NUCLEOTIDE SEQUENCE [LARGE SCALE GENOMIC DNA]</scope>
    <source>
        <strain evidence="8 9">ZS-1/3</strain>
    </source>
</reference>
<feature type="domain" description="Rod shape-determining protein MreC beta-barrel core" evidence="7">
    <location>
        <begin position="134"/>
        <end position="257"/>
    </location>
</feature>
<dbReference type="GO" id="GO:0008360">
    <property type="term" value="P:regulation of cell shape"/>
    <property type="evidence" value="ECO:0007669"/>
    <property type="project" value="UniProtKB-KW"/>
</dbReference>
<evidence type="ECO:0000256" key="1">
    <source>
        <dbReference type="ARBA" id="ARBA00009369"/>
    </source>
</evidence>
<keyword evidence="6" id="KW-1133">Transmembrane helix</keyword>
<dbReference type="Pfam" id="PF04085">
    <property type="entry name" value="MreC"/>
    <property type="match status" value="1"/>
</dbReference>
<dbReference type="InterPro" id="IPR042177">
    <property type="entry name" value="Cell/Rod_1"/>
</dbReference>
<evidence type="ECO:0000256" key="5">
    <source>
        <dbReference type="SAM" id="MobiDB-lite"/>
    </source>
</evidence>
<dbReference type="Gene3D" id="2.40.10.350">
    <property type="entry name" value="Rod shape-determining protein MreC, domain 2"/>
    <property type="match status" value="1"/>
</dbReference>
<protein>
    <recommendedName>
        <fullName evidence="2">Cell shape-determining protein MreC</fullName>
    </recommendedName>
    <alternativeName>
        <fullName evidence="4">Cell shape protein MreC</fullName>
    </alternativeName>
</protein>
<gene>
    <name evidence="8" type="primary">mreC</name>
    <name evidence="8" type="ORF">HK107_12540</name>
</gene>
<keyword evidence="3" id="KW-0133">Cell shape</keyword>
<evidence type="ECO:0000313" key="9">
    <source>
        <dbReference type="Proteomes" id="UP000536835"/>
    </source>
</evidence>
<dbReference type="InterPro" id="IPR042175">
    <property type="entry name" value="Cell/Rod_MreC_2"/>
</dbReference>
<evidence type="ECO:0000256" key="3">
    <source>
        <dbReference type="ARBA" id="ARBA00022960"/>
    </source>
</evidence>
<comment type="similarity">
    <text evidence="1">Belongs to the MreC family.</text>
</comment>
<dbReference type="PANTHER" id="PTHR34138">
    <property type="entry name" value="CELL SHAPE-DETERMINING PROTEIN MREC"/>
    <property type="match status" value="1"/>
</dbReference>
<proteinExistence type="inferred from homology"/>
<dbReference type="Gene3D" id="2.40.10.340">
    <property type="entry name" value="Rod shape-determining protein MreC, domain 1"/>
    <property type="match status" value="1"/>
</dbReference>
<dbReference type="GO" id="GO:0005886">
    <property type="term" value="C:plasma membrane"/>
    <property type="evidence" value="ECO:0007669"/>
    <property type="project" value="TreeGrafter"/>
</dbReference>